<gene>
    <name evidence="1" type="ORF">ASIM_LOCUS19818</name>
</gene>
<organism evidence="3">
    <name type="scientific">Anisakis simplex</name>
    <name type="common">Herring worm</name>
    <dbReference type="NCBI Taxonomy" id="6269"/>
    <lineage>
        <taxon>Eukaryota</taxon>
        <taxon>Metazoa</taxon>
        <taxon>Ecdysozoa</taxon>
        <taxon>Nematoda</taxon>
        <taxon>Chromadorea</taxon>
        <taxon>Rhabditida</taxon>
        <taxon>Spirurina</taxon>
        <taxon>Ascaridomorpha</taxon>
        <taxon>Ascaridoidea</taxon>
        <taxon>Anisakidae</taxon>
        <taxon>Anisakis</taxon>
        <taxon>Anisakis simplex complex</taxon>
    </lineage>
</organism>
<dbReference type="EMBL" id="UYRR01038032">
    <property type="protein sequence ID" value="VDK72351.1"/>
    <property type="molecule type" value="Genomic_DNA"/>
</dbReference>
<accession>A0A0M3KHH0</accession>
<evidence type="ECO:0000313" key="2">
    <source>
        <dbReference type="Proteomes" id="UP000267096"/>
    </source>
</evidence>
<dbReference type="WBParaSite" id="ASIM_0002043501-mRNA-1">
    <property type="protein sequence ID" value="ASIM_0002043501-mRNA-1"/>
    <property type="gene ID" value="ASIM_0002043501"/>
</dbReference>
<reference evidence="3" key="1">
    <citation type="submission" date="2017-02" db="UniProtKB">
        <authorList>
            <consortium name="WormBaseParasite"/>
        </authorList>
    </citation>
    <scope>IDENTIFICATION</scope>
</reference>
<dbReference type="Proteomes" id="UP000267096">
    <property type="component" value="Unassembled WGS sequence"/>
</dbReference>
<keyword evidence="2" id="KW-1185">Reference proteome</keyword>
<reference evidence="1 2" key="2">
    <citation type="submission" date="2018-11" db="EMBL/GenBank/DDBJ databases">
        <authorList>
            <consortium name="Pathogen Informatics"/>
        </authorList>
    </citation>
    <scope>NUCLEOTIDE SEQUENCE [LARGE SCALE GENOMIC DNA]</scope>
</reference>
<dbReference type="AlphaFoldDB" id="A0A0M3KHH0"/>
<name>A0A0M3KHH0_ANISI</name>
<sequence length="117" mass="13113">MAAELTSPTTPPFTVRHHKIYCQLPGCSRRATPFATVAAWKTHVRRANCHNTNNLCTWCGHNVNMPDGLSARQVTIRMDAHRAERCASAPKKILGARIETAERLRELGRDYSYIAVP</sequence>
<proteinExistence type="predicted"/>
<evidence type="ECO:0000313" key="1">
    <source>
        <dbReference type="EMBL" id="VDK72351.1"/>
    </source>
</evidence>
<evidence type="ECO:0000313" key="3">
    <source>
        <dbReference type="WBParaSite" id="ASIM_0002043501-mRNA-1"/>
    </source>
</evidence>
<protein>
    <submittedName>
        <fullName evidence="3">HNH endonuclease</fullName>
    </submittedName>
</protein>